<gene>
    <name evidence="5" type="ORF">EPA93_06940</name>
</gene>
<dbReference type="PRINTS" id="PR00778">
    <property type="entry name" value="HTHARSR"/>
</dbReference>
<dbReference type="PANTHER" id="PTHR33154:SF33">
    <property type="entry name" value="TRANSCRIPTIONAL REPRESSOR SDPR"/>
    <property type="match status" value="1"/>
</dbReference>
<keyword evidence="6" id="KW-1185">Reference proteome</keyword>
<dbReference type="Gene3D" id="1.10.10.10">
    <property type="entry name" value="Winged helix-like DNA-binding domain superfamily/Winged helix DNA-binding domain"/>
    <property type="match status" value="1"/>
</dbReference>
<reference evidence="5 6" key="1">
    <citation type="submission" date="2019-01" db="EMBL/GenBank/DDBJ databases">
        <title>Ktedonosporobacter rubrisoli SCAWS-G2.</title>
        <authorList>
            <person name="Huang Y."/>
            <person name="Yan B."/>
        </authorList>
    </citation>
    <scope>NUCLEOTIDE SEQUENCE [LARGE SCALE GENOMIC DNA]</scope>
    <source>
        <strain evidence="5 6">SCAWS-G2</strain>
    </source>
</reference>
<proteinExistence type="predicted"/>
<evidence type="ECO:0000256" key="2">
    <source>
        <dbReference type="ARBA" id="ARBA00023125"/>
    </source>
</evidence>
<dbReference type="InterPro" id="IPR011991">
    <property type="entry name" value="ArsR-like_HTH"/>
</dbReference>
<organism evidence="5 6">
    <name type="scientific">Ktedonosporobacter rubrisoli</name>
    <dbReference type="NCBI Taxonomy" id="2509675"/>
    <lineage>
        <taxon>Bacteria</taxon>
        <taxon>Bacillati</taxon>
        <taxon>Chloroflexota</taxon>
        <taxon>Ktedonobacteria</taxon>
        <taxon>Ktedonobacterales</taxon>
        <taxon>Ktedonosporobacteraceae</taxon>
        <taxon>Ktedonosporobacter</taxon>
    </lineage>
</organism>
<evidence type="ECO:0000313" key="6">
    <source>
        <dbReference type="Proteomes" id="UP000290365"/>
    </source>
</evidence>
<dbReference type="SMART" id="SM00418">
    <property type="entry name" value="HTH_ARSR"/>
    <property type="match status" value="1"/>
</dbReference>
<keyword evidence="2" id="KW-0238">DNA-binding</keyword>
<evidence type="ECO:0000313" key="5">
    <source>
        <dbReference type="EMBL" id="QBD75755.1"/>
    </source>
</evidence>
<dbReference type="CDD" id="cd00090">
    <property type="entry name" value="HTH_ARSR"/>
    <property type="match status" value="1"/>
</dbReference>
<dbReference type="Proteomes" id="UP000290365">
    <property type="component" value="Chromosome"/>
</dbReference>
<dbReference type="GO" id="GO:0003677">
    <property type="term" value="F:DNA binding"/>
    <property type="evidence" value="ECO:0007669"/>
    <property type="project" value="UniProtKB-KW"/>
</dbReference>
<evidence type="ECO:0000256" key="1">
    <source>
        <dbReference type="ARBA" id="ARBA00023015"/>
    </source>
</evidence>
<evidence type="ECO:0000256" key="3">
    <source>
        <dbReference type="ARBA" id="ARBA00023163"/>
    </source>
</evidence>
<dbReference type="KEGG" id="kbs:EPA93_06940"/>
<dbReference type="OrthoDB" id="9799175at2"/>
<dbReference type="EMBL" id="CP035758">
    <property type="protein sequence ID" value="QBD75755.1"/>
    <property type="molecule type" value="Genomic_DNA"/>
</dbReference>
<dbReference type="SUPFAM" id="SSF46785">
    <property type="entry name" value="Winged helix' DNA-binding domain"/>
    <property type="match status" value="1"/>
</dbReference>
<name>A0A4P6JKS4_KTERU</name>
<keyword evidence="3" id="KW-0804">Transcription</keyword>
<dbReference type="AlphaFoldDB" id="A0A4P6JKS4"/>
<keyword evidence="1" id="KW-0805">Transcription regulation</keyword>
<accession>A0A4P6JKS4</accession>
<dbReference type="Pfam" id="PF01022">
    <property type="entry name" value="HTH_5"/>
    <property type="match status" value="1"/>
</dbReference>
<dbReference type="NCBIfam" id="NF033788">
    <property type="entry name" value="HTH_metalloreg"/>
    <property type="match status" value="1"/>
</dbReference>
<sequence length="103" mass="11632">MESSVLDIPKMTRLLTALGEPARLEIIDQLAKQEQMNVGDLASKFSLSRPTISHHLKILKEAGVVQAEKSGQETYYRVNRDMLILGLQDIADTLKRCWTHTEP</sequence>
<dbReference type="PROSITE" id="PS50987">
    <property type="entry name" value="HTH_ARSR_2"/>
    <property type="match status" value="1"/>
</dbReference>
<dbReference type="InterPro" id="IPR001845">
    <property type="entry name" value="HTH_ArsR_DNA-bd_dom"/>
</dbReference>
<dbReference type="PANTHER" id="PTHR33154">
    <property type="entry name" value="TRANSCRIPTIONAL REGULATOR, ARSR FAMILY"/>
    <property type="match status" value="1"/>
</dbReference>
<dbReference type="InterPro" id="IPR036388">
    <property type="entry name" value="WH-like_DNA-bd_sf"/>
</dbReference>
<evidence type="ECO:0000259" key="4">
    <source>
        <dbReference type="PROSITE" id="PS50987"/>
    </source>
</evidence>
<dbReference type="InterPro" id="IPR036390">
    <property type="entry name" value="WH_DNA-bd_sf"/>
</dbReference>
<feature type="domain" description="HTH arsR-type" evidence="4">
    <location>
        <begin position="3"/>
        <end position="103"/>
    </location>
</feature>
<dbReference type="InterPro" id="IPR051081">
    <property type="entry name" value="HTH_MetalResp_TranReg"/>
</dbReference>
<protein>
    <submittedName>
        <fullName evidence="5">ArsR family transcriptional regulator</fullName>
    </submittedName>
</protein>
<dbReference type="GO" id="GO:0003700">
    <property type="term" value="F:DNA-binding transcription factor activity"/>
    <property type="evidence" value="ECO:0007669"/>
    <property type="project" value="InterPro"/>
</dbReference>